<feature type="transmembrane region" description="Helical" evidence="5">
    <location>
        <begin position="73"/>
        <end position="104"/>
    </location>
</feature>
<name>M0HDZ1_HALEO</name>
<feature type="domain" description="Sodium/calcium exchanger membrane region" evidence="6">
    <location>
        <begin position="199"/>
        <end position="339"/>
    </location>
</feature>
<evidence type="ECO:0000256" key="3">
    <source>
        <dbReference type="ARBA" id="ARBA00022989"/>
    </source>
</evidence>
<keyword evidence="2 5" id="KW-0812">Transmembrane</keyword>
<evidence type="ECO:0000313" key="8">
    <source>
        <dbReference type="Proteomes" id="UP000011612"/>
    </source>
</evidence>
<dbReference type="PANTHER" id="PTHR10846">
    <property type="entry name" value="SODIUM/POTASSIUM/CALCIUM EXCHANGER"/>
    <property type="match status" value="1"/>
</dbReference>
<feature type="transmembrane region" description="Helical" evidence="5">
    <location>
        <begin position="231"/>
        <end position="251"/>
    </location>
</feature>
<feature type="transmembrane region" description="Helical" evidence="5">
    <location>
        <begin position="325"/>
        <end position="349"/>
    </location>
</feature>
<dbReference type="GO" id="GO:0006874">
    <property type="term" value="P:intracellular calcium ion homeostasis"/>
    <property type="evidence" value="ECO:0007669"/>
    <property type="project" value="TreeGrafter"/>
</dbReference>
<dbReference type="PATRIC" id="fig|1230453.4.peg.3356"/>
<evidence type="ECO:0000256" key="5">
    <source>
        <dbReference type="SAM" id="Phobius"/>
    </source>
</evidence>
<dbReference type="GO" id="GO:0005262">
    <property type="term" value="F:calcium channel activity"/>
    <property type="evidence" value="ECO:0007669"/>
    <property type="project" value="TreeGrafter"/>
</dbReference>
<dbReference type="PANTHER" id="PTHR10846:SF8">
    <property type="entry name" value="INNER MEMBRANE PROTEIN YRBG"/>
    <property type="match status" value="1"/>
</dbReference>
<evidence type="ECO:0000259" key="6">
    <source>
        <dbReference type="Pfam" id="PF01699"/>
    </source>
</evidence>
<feature type="transmembrane region" description="Helical" evidence="5">
    <location>
        <begin position="201"/>
        <end position="219"/>
    </location>
</feature>
<dbReference type="InterPro" id="IPR044880">
    <property type="entry name" value="NCX_ion-bd_dom_sf"/>
</dbReference>
<evidence type="ECO:0000256" key="2">
    <source>
        <dbReference type="ARBA" id="ARBA00022692"/>
    </source>
</evidence>
<feature type="transmembrane region" description="Helical" evidence="5">
    <location>
        <begin position="125"/>
        <end position="144"/>
    </location>
</feature>
<dbReference type="Proteomes" id="UP000011612">
    <property type="component" value="Unassembled WGS sequence"/>
</dbReference>
<dbReference type="GO" id="GO:0008273">
    <property type="term" value="F:calcium, potassium:sodium antiporter activity"/>
    <property type="evidence" value="ECO:0007669"/>
    <property type="project" value="TreeGrafter"/>
</dbReference>
<accession>M0HDZ1</accession>
<feature type="domain" description="Sodium/calcium exchanger membrane region" evidence="6">
    <location>
        <begin position="21"/>
        <end position="176"/>
    </location>
</feature>
<sequence>MNVQTIMVLGGLLPSTPATNVLLVLVATGFIWLGSGWLEHAADRLAAYYGLPAVVQGSVIVALGSSFPEFTSVVFASLAGVFDMGVGAIVGSAIFNILVIPALSGLSTEGDLETSRVIVYKEAQFYMVAVATLVVTFALAVIYIPVADAPPLTGLITRPLAAIPLLLYGLYLFIQWQDVDDYDGDTSPDDDIAVAREWGRLALGLGIILVAVEQLVGNVESLGATFGIPTFLAGVTIIAAATSLPDLLVSVRSAQNGNSATSLGNVLGSNTFDLLVAIPIGVLIVGSVPIDFAVAVPMMGVLTLATVLLFTLLRTELSLTRPEAYVLLVAYFVFVVWAIAESAGVTQLVRG</sequence>
<proteinExistence type="predicted"/>
<evidence type="ECO:0000256" key="1">
    <source>
        <dbReference type="ARBA" id="ARBA00004141"/>
    </source>
</evidence>
<dbReference type="Pfam" id="PF01699">
    <property type="entry name" value="Na_Ca_ex"/>
    <property type="match status" value="2"/>
</dbReference>
<keyword evidence="3 5" id="KW-1133">Transmembrane helix</keyword>
<feature type="transmembrane region" description="Helical" evidence="5">
    <location>
        <begin position="45"/>
        <end position="67"/>
    </location>
</feature>
<dbReference type="Gene3D" id="1.20.1420.30">
    <property type="entry name" value="NCX, central ion-binding region"/>
    <property type="match status" value="1"/>
</dbReference>
<dbReference type="GO" id="GO:0005886">
    <property type="term" value="C:plasma membrane"/>
    <property type="evidence" value="ECO:0007669"/>
    <property type="project" value="TreeGrafter"/>
</dbReference>
<evidence type="ECO:0000313" key="7">
    <source>
        <dbReference type="EMBL" id="ELZ82766.1"/>
    </source>
</evidence>
<gene>
    <name evidence="7" type="ORF">C453_16813</name>
</gene>
<dbReference type="InterPro" id="IPR004481">
    <property type="entry name" value="K/Na/Ca-exchanger"/>
</dbReference>
<evidence type="ECO:0000256" key="4">
    <source>
        <dbReference type="ARBA" id="ARBA00023136"/>
    </source>
</evidence>
<reference evidence="7 8" key="1">
    <citation type="journal article" date="2014" name="PLoS Genet.">
        <title>Phylogenetically driven sequencing of extremely halophilic archaea reveals strategies for static and dynamic osmo-response.</title>
        <authorList>
            <person name="Becker E.A."/>
            <person name="Seitzer P.M."/>
            <person name="Tritt A."/>
            <person name="Larsen D."/>
            <person name="Krusor M."/>
            <person name="Yao A.I."/>
            <person name="Wu D."/>
            <person name="Madern D."/>
            <person name="Eisen J.A."/>
            <person name="Darling A.E."/>
            <person name="Facciotti M.T."/>
        </authorList>
    </citation>
    <scope>NUCLEOTIDE SEQUENCE [LARGE SCALE GENOMIC DNA]</scope>
    <source>
        <strain evidence="7 8">ATCC BAA-1513</strain>
    </source>
</reference>
<comment type="subcellular location">
    <subcellularLocation>
        <location evidence="1">Membrane</location>
        <topology evidence="1">Multi-pass membrane protein</topology>
    </subcellularLocation>
</comment>
<dbReference type="STRING" id="1230453.C453_16813"/>
<feature type="transmembrane region" description="Helical" evidence="5">
    <location>
        <begin position="156"/>
        <end position="174"/>
    </location>
</feature>
<feature type="transmembrane region" description="Helical" evidence="5">
    <location>
        <begin position="263"/>
        <end position="286"/>
    </location>
</feature>
<dbReference type="InterPro" id="IPR004837">
    <property type="entry name" value="NaCa_Exmemb"/>
</dbReference>
<protein>
    <submittedName>
        <fullName evidence="7">Na+/Ca2+-antiporter</fullName>
    </submittedName>
</protein>
<keyword evidence="4 5" id="KW-0472">Membrane</keyword>
<organism evidence="7 8">
    <name type="scientific">Haloferax elongans ATCC BAA-1513</name>
    <dbReference type="NCBI Taxonomy" id="1230453"/>
    <lineage>
        <taxon>Archaea</taxon>
        <taxon>Methanobacteriati</taxon>
        <taxon>Methanobacteriota</taxon>
        <taxon>Stenosarchaea group</taxon>
        <taxon>Halobacteria</taxon>
        <taxon>Halobacteriales</taxon>
        <taxon>Haloferacaceae</taxon>
        <taxon>Haloferax</taxon>
    </lineage>
</organism>
<feature type="transmembrane region" description="Helical" evidence="5">
    <location>
        <begin position="20"/>
        <end position="38"/>
    </location>
</feature>
<feature type="transmembrane region" description="Helical" evidence="5">
    <location>
        <begin position="292"/>
        <end position="313"/>
    </location>
</feature>
<comment type="caution">
    <text evidence="7">The sequence shown here is derived from an EMBL/GenBank/DDBJ whole genome shotgun (WGS) entry which is preliminary data.</text>
</comment>
<keyword evidence="8" id="KW-1185">Reference proteome</keyword>
<dbReference type="EMBL" id="AOLK01000022">
    <property type="protein sequence ID" value="ELZ82766.1"/>
    <property type="molecule type" value="Genomic_DNA"/>
</dbReference>
<dbReference type="AlphaFoldDB" id="M0HDZ1"/>